<evidence type="ECO:0000313" key="2">
    <source>
        <dbReference type="EMBL" id="RKD26738.1"/>
    </source>
</evidence>
<dbReference type="AlphaFoldDB" id="A0A419SQS3"/>
<dbReference type="PROSITE" id="PS51186">
    <property type="entry name" value="GNAT"/>
    <property type="match status" value="1"/>
</dbReference>
<dbReference type="RefSeq" id="WP_120188020.1">
    <property type="nucleotide sequence ID" value="NZ_MCHY01000002.1"/>
</dbReference>
<dbReference type="GO" id="GO:0016747">
    <property type="term" value="F:acyltransferase activity, transferring groups other than amino-acyl groups"/>
    <property type="evidence" value="ECO:0007669"/>
    <property type="project" value="InterPro"/>
</dbReference>
<evidence type="ECO:0000259" key="1">
    <source>
        <dbReference type="PROSITE" id="PS51186"/>
    </source>
</evidence>
<dbReference type="Gene3D" id="3.40.630.30">
    <property type="match status" value="1"/>
</dbReference>
<dbReference type="InterPro" id="IPR016181">
    <property type="entry name" value="Acyl_CoA_acyltransferase"/>
</dbReference>
<protein>
    <recommendedName>
        <fullName evidence="1">N-acetyltransferase domain-containing protein</fullName>
    </recommendedName>
</protein>
<dbReference type="Pfam" id="PF00583">
    <property type="entry name" value="Acetyltransf_1"/>
    <property type="match status" value="1"/>
</dbReference>
<name>A0A419SQS3_9BACL</name>
<reference evidence="2 3" key="1">
    <citation type="submission" date="2016-08" db="EMBL/GenBank/DDBJ databases">
        <title>Novel Firmicute Genomes.</title>
        <authorList>
            <person name="Poppleton D.I."/>
            <person name="Gribaldo S."/>
        </authorList>
    </citation>
    <scope>NUCLEOTIDE SEQUENCE [LARGE SCALE GENOMIC DNA]</scope>
    <source>
        <strain evidence="2 3">RAOx-1</strain>
    </source>
</reference>
<dbReference type="InterPro" id="IPR000182">
    <property type="entry name" value="GNAT_dom"/>
</dbReference>
<dbReference type="SUPFAM" id="SSF55729">
    <property type="entry name" value="Acyl-CoA N-acyltransferases (Nat)"/>
    <property type="match status" value="1"/>
</dbReference>
<dbReference type="CDD" id="cd04301">
    <property type="entry name" value="NAT_SF"/>
    <property type="match status" value="1"/>
</dbReference>
<dbReference type="OrthoDB" id="2678225at2"/>
<comment type="caution">
    <text evidence="2">The sequence shown here is derived from an EMBL/GenBank/DDBJ whole genome shotgun (WGS) entry which is preliminary data.</text>
</comment>
<dbReference type="Proteomes" id="UP000284219">
    <property type="component" value="Unassembled WGS sequence"/>
</dbReference>
<sequence>MNLELRLNIYAHEVRKMLEYWLKEPALQKHEEHCEWLEDIVFHIKDPMTDVSSRLQNPPDFLFYMIYVDNVHVGFVEAFSRPFDFYGLSIDITSICIFKEFRGRGYVREALEMLVAQLFDTFPNALHISCQTDLQNKPMVTHLTDLGFIRKDSTKIGEIYLYDRDQNMLKEG</sequence>
<keyword evidence="3" id="KW-1185">Reference proteome</keyword>
<dbReference type="EMBL" id="MCHY01000002">
    <property type="protein sequence ID" value="RKD26738.1"/>
    <property type="molecule type" value="Genomic_DNA"/>
</dbReference>
<gene>
    <name evidence="2" type="ORF">BEP19_16180</name>
</gene>
<feature type="domain" description="N-acetyltransferase" evidence="1">
    <location>
        <begin position="18"/>
        <end position="172"/>
    </location>
</feature>
<organism evidence="2 3">
    <name type="scientific">Ammoniphilus oxalaticus</name>
    <dbReference type="NCBI Taxonomy" id="66863"/>
    <lineage>
        <taxon>Bacteria</taxon>
        <taxon>Bacillati</taxon>
        <taxon>Bacillota</taxon>
        <taxon>Bacilli</taxon>
        <taxon>Bacillales</taxon>
        <taxon>Paenibacillaceae</taxon>
        <taxon>Aneurinibacillus group</taxon>
        <taxon>Ammoniphilus</taxon>
    </lineage>
</organism>
<proteinExistence type="predicted"/>
<accession>A0A419SQS3</accession>
<evidence type="ECO:0000313" key="3">
    <source>
        <dbReference type="Proteomes" id="UP000284219"/>
    </source>
</evidence>